<feature type="binding site" evidence="8">
    <location>
        <position position="70"/>
    </location>
    <ligand>
        <name>substrate</name>
    </ligand>
</feature>
<keyword evidence="5 8" id="KW-0457">Lysine biosynthesis</keyword>
<keyword evidence="4 8" id="KW-0028">Amino-acid biosynthesis</keyword>
<dbReference type="KEGG" id="hmr:Hipma_0267"/>
<name>F2LXX9_HIPMA</name>
<evidence type="ECO:0000256" key="3">
    <source>
        <dbReference type="ARBA" id="ARBA00013080"/>
    </source>
</evidence>
<dbReference type="OrthoDB" id="9805408at2"/>
<comment type="subunit">
    <text evidence="8">Homodimer.</text>
</comment>
<dbReference type="HOGENOM" id="CLU_053306_3_2_7"/>
<dbReference type="HAMAP" id="MF_00197">
    <property type="entry name" value="DAP_epimerase"/>
    <property type="match status" value="1"/>
</dbReference>
<feature type="binding site" evidence="8">
    <location>
        <begin position="201"/>
        <end position="202"/>
    </location>
    <ligand>
        <name>substrate</name>
    </ligand>
</feature>
<evidence type="ECO:0000256" key="8">
    <source>
        <dbReference type="HAMAP-Rule" id="MF_00197"/>
    </source>
</evidence>
<feature type="binding site" evidence="8">
    <location>
        <begin position="212"/>
        <end position="213"/>
    </location>
    <ligand>
        <name>substrate</name>
    </ligand>
</feature>
<feature type="binding site" evidence="8">
    <location>
        <begin position="80"/>
        <end position="81"/>
    </location>
    <ligand>
        <name>substrate</name>
    </ligand>
</feature>
<evidence type="ECO:0000313" key="11">
    <source>
        <dbReference type="Proteomes" id="UP000008139"/>
    </source>
</evidence>
<accession>F2LXX9</accession>
<dbReference type="eggNOG" id="COG0253">
    <property type="taxonomic scope" value="Bacteria"/>
</dbReference>
<dbReference type="PANTHER" id="PTHR31689:SF0">
    <property type="entry name" value="DIAMINOPIMELATE EPIMERASE"/>
    <property type="match status" value="1"/>
</dbReference>
<evidence type="ECO:0000256" key="1">
    <source>
        <dbReference type="ARBA" id="ARBA00005196"/>
    </source>
</evidence>
<dbReference type="AlphaFoldDB" id="F2LXX9"/>
<dbReference type="PROSITE" id="PS01326">
    <property type="entry name" value="DAP_EPIMERASE"/>
    <property type="match status" value="1"/>
</dbReference>
<dbReference type="EC" id="5.1.1.7" evidence="3 8"/>
<feature type="binding site" evidence="8">
    <location>
        <position position="183"/>
    </location>
    <ligand>
        <name>substrate</name>
    </ligand>
</feature>
<comment type="subcellular location">
    <subcellularLocation>
        <location evidence="8">Cytoplasm</location>
    </subcellularLocation>
</comment>
<keyword evidence="6 8" id="KW-0413">Isomerase</keyword>
<dbReference type="Gene3D" id="3.10.310.10">
    <property type="entry name" value="Diaminopimelate Epimerase, Chain A, domain 1"/>
    <property type="match status" value="2"/>
</dbReference>
<gene>
    <name evidence="8" type="primary">dapF</name>
    <name evidence="10" type="ordered locus">Hipma_0267</name>
</gene>
<comment type="caution">
    <text evidence="8">Lacks conserved residue(s) required for the propagation of feature annotation.</text>
</comment>
<feature type="active site" description="Proton donor" evidence="8">
    <location>
        <position position="79"/>
    </location>
</feature>
<organism evidence="10 11">
    <name type="scientific">Hippea maritima (strain ATCC 700847 / DSM 10411 / MH2)</name>
    <dbReference type="NCBI Taxonomy" id="760142"/>
    <lineage>
        <taxon>Bacteria</taxon>
        <taxon>Pseudomonadati</taxon>
        <taxon>Campylobacterota</taxon>
        <taxon>Desulfurellia</taxon>
        <taxon>Desulfurellales</taxon>
        <taxon>Hippeaceae</taxon>
        <taxon>Hippea</taxon>
    </lineage>
</organism>
<dbReference type="SUPFAM" id="SSF54506">
    <property type="entry name" value="Diaminopimelate epimerase-like"/>
    <property type="match status" value="2"/>
</dbReference>
<feature type="site" description="Could be important to modulate the pK values of the two catalytic cysteine residues" evidence="8">
    <location>
        <position position="151"/>
    </location>
</feature>
<dbReference type="InterPro" id="IPR018510">
    <property type="entry name" value="DAP_epimerase_AS"/>
</dbReference>
<feature type="active site" description="Proton acceptor" evidence="8">
    <location>
        <position position="211"/>
    </location>
</feature>
<dbReference type="GO" id="GO:0009089">
    <property type="term" value="P:lysine biosynthetic process via diaminopimelate"/>
    <property type="evidence" value="ECO:0007669"/>
    <property type="project" value="UniProtKB-UniRule"/>
</dbReference>
<dbReference type="PANTHER" id="PTHR31689">
    <property type="entry name" value="DIAMINOPIMELATE EPIMERASE, CHLOROPLASTIC"/>
    <property type="match status" value="1"/>
</dbReference>
<evidence type="ECO:0000256" key="6">
    <source>
        <dbReference type="ARBA" id="ARBA00023235"/>
    </source>
</evidence>
<evidence type="ECO:0000256" key="5">
    <source>
        <dbReference type="ARBA" id="ARBA00023154"/>
    </source>
</evidence>
<feature type="binding site" evidence="8">
    <location>
        <position position="14"/>
    </location>
    <ligand>
        <name>substrate</name>
    </ligand>
</feature>
<reference evidence="11" key="2">
    <citation type="submission" date="2011-03" db="EMBL/GenBank/DDBJ databases">
        <title>The complete genome of Hippea maritima DSM 10411.</title>
        <authorList>
            <consortium name="US DOE Joint Genome Institute (JGI-PGF)"/>
            <person name="Lucas S."/>
            <person name="Copeland A."/>
            <person name="Lapidus A."/>
            <person name="Bruce D."/>
            <person name="Goodwin L."/>
            <person name="Pitluck S."/>
            <person name="Peters L."/>
            <person name="Kyrpides N."/>
            <person name="Mavromatis K."/>
            <person name="Pagani I."/>
            <person name="Ivanova N."/>
            <person name="Mikhailova N."/>
            <person name="Lu M."/>
            <person name="Detter J.C."/>
            <person name="Tapia R."/>
            <person name="Han C."/>
            <person name="Land M."/>
            <person name="Hauser L."/>
            <person name="Markowitz V."/>
            <person name="Cheng J.-F."/>
            <person name="Hugenholtz P."/>
            <person name="Woyke T."/>
            <person name="Wu D."/>
            <person name="Spring S."/>
            <person name="Schroeder M."/>
            <person name="Brambilla E."/>
            <person name="Klenk H.-P."/>
            <person name="Eisen J.A."/>
        </authorList>
    </citation>
    <scope>NUCLEOTIDE SEQUENCE [LARGE SCALE GENOMIC DNA]</scope>
    <source>
        <strain evidence="11">ATCC 700847 / DSM 10411 / MH2</strain>
    </source>
</reference>
<evidence type="ECO:0000313" key="10">
    <source>
        <dbReference type="EMBL" id="AEA33244.1"/>
    </source>
</evidence>
<proteinExistence type="inferred from homology"/>
<feature type="site" description="Could be important to modulate the pK values of the two catalytic cysteine residues" evidence="8">
    <location>
        <position position="201"/>
    </location>
</feature>
<evidence type="ECO:0000256" key="2">
    <source>
        <dbReference type="ARBA" id="ARBA00010219"/>
    </source>
</evidence>
<comment type="catalytic activity">
    <reaction evidence="7 8">
        <text>(2S,6S)-2,6-diaminopimelate = meso-2,6-diaminopimelate</text>
        <dbReference type="Rhea" id="RHEA:15393"/>
        <dbReference type="ChEBI" id="CHEBI:57609"/>
        <dbReference type="ChEBI" id="CHEBI:57791"/>
        <dbReference type="EC" id="5.1.1.7"/>
    </reaction>
</comment>
<dbReference type="GO" id="GO:0008837">
    <property type="term" value="F:diaminopimelate epimerase activity"/>
    <property type="evidence" value="ECO:0007669"/>
    <property type="project" value="UniProtKB-UniRule"/>
</dbReference>
<comment type="pathway">
    <text evidence="1 8">Amino-acid biosynthesis; L-lysine biosynthesis via DAP pathway; DL-2,6-diaminopimelate from LL-2,6-diaminopimelate: step 1/1.</text>
</comment>
<dbReference type="FunCoup" id="F2LXX9">
    <property type="interactions" value="498"/>
</dbReference>
<dbReference type="InterPro" id="IPR001653">
    <property type="entry name" value="DAP_epimerase_DapF"/>
</dbReference>
<dbReference type="STRING" id="760142.Hipma_0267"/>
<dbReference type="GO" id="GO:0005829">
    <property type="term" value="C:cytosol"/>
    <property type="evidence" value="ECO:0007669"/>
    <property type="project" value="TreeGrafter"/>
</dbReference>
<dbReference type="RefSeq" id="WP_013681288.1">
    <property type="nucleotide sequence ID" value="NC_015318.1"/>
</dbReference>
<comment type="function">
    <text evidence="8">Catalyzes the stereoinversion of LL-2,6-diaminopimelate (L,L-DAP) to meso-diaminopimelate (meso-DAP), a precursor of L-lysine and an essential component of the bacterial peptidoglycan.</text>
</comment>
<comment type="similarity">
    <text evidence="2 8">Belongs to the diaminopimelate epimerase family.</text>
</comment>
<dbReference type="EMBL" id="CP002606">
    <property type="protein sequence ID" value="AEA33244.1"/>
    <property type="molecule type" value="Genomic_DNA"/>
</dbReference>
<dbReference type="Pfam" id="PF01678">
    <property type="entry name" value="DAP_epimerase"/>
    <property type="match status" value="2"/>
</dbReference>
<keyword evidence="8" id="KW-0963">Cytoplasm</keyword>
<dbReference type="InParanoid" id="F2LXX9"/>
<evidence type="ECO:0000256" key="7">
    <source>
        <dbReference type="ARBA" id="ARBA00051712"/>
    </source>
</evidence>
<dbReference type="NCBIfam" id="TIGR00652">
    <property type="entry name" value="DapF"/>
    <property type="match status" value="1"/>
</dbReference>
<evidence type="ECO:0000256" key="4">
    <source>
        <dbReference type="ARBA" id="ARBA00022605"/>
    </source>
</evidence>
<feature type="active site" evidence="9">
    <location>
        <position position="79"/>
    </location>
</feature>
<keyword evidence="11" id="KW-1185">Reference proteome</keyword>
<protein>
    <recommendedName>
        <fullName evidence="3 8">Diaminopimelate epimerase</fullName>
        <shortName evidence="8">DAP epimerase</shortName>
        <ecNumber evidence="3 8">5.1.1.7</ecNumber>
    </recommendedName>
    <alternativeName>
        <fullName evidence="8">PLP-independent amino acid racemase</fullName>
    </alternativeName>
</protein>
<evidence type="ECO:0000256" key="9">
    <source>
        <dbReference type="PROSITE-ProRule" id="PRU10125"/>
    </source>
</evidence>
<sequence length="277" mass="31208">MKKIPFFKMNGSGNDFIIINNRRNIVEEMVDIPIHEFVRRVCERKLSVGADGLILIEKDNEYDFRWRFFNSDGSEAEMCGNGSRCAARFAYLNNIAPLSMKFLTLAGVIEAQITGLNTVRVQLTQPKDYKENIELDGVDMPLSFINTGVPHAVYFVSSVDVVDVKTIGEKTRYHEYFAPEGTNVNFVEVVNSHTLRIRTYERGVEDETLACGTGATASALIAILKGKCETPVEVITKSGNRLKIYAYIENSEVKRVYLEGDALLTYIGTMLDEAWNY</sequence>
<reference evidence="10 11" key="1">
    <citation type="journal article" date="2011" name="Stand. Genomic Sci.">
        <title>Complete genome sequence of the thermophilic sulfur-reducer Hippea maritima type strain (MH(2)).</title>
        <authorList>
            <person name="Huntemann M."/>
            <person name="Lu M."/>
            <person name="Nolan M."/>
            <person name="Lapidus A."/>
            <person name="Lucas S."/>
            <person name="Hammon N."/>
            <person name="Deshpande S."/>
            <person name="Cheng J.F."/>
            <person name="Tapia R."/>
            <person name="Han C."/>
            <person name="Goodwin L."/>
            <person name="Pitluck S."/>
            <person name="Liolios K."/>
            <person name="Pagani I."/>
            <person name="Ivanova N."/>
            <person name="Ovchinikova G."/>
            <person name="Pati A."/>
            <person name="Chen A."/>
            <person name="Palaniappan K."/>
            <person name="Land M."/>
            <person name="Hauser L."/>
            <person name="Jeffries C.D."/>
            <person name="Detter J.C."/>
            <person name="Brambilla E.M."/>
            <person name="Rohde M."/>
            <person name="Spring S."/>
            <person name="Goker M."/>
            <person name="Woyke T."/>
            <person name="Bristow J."/>
            <person name="Eisen J.A."/>
            <person name="Markowitz V."/>
            <person name="Hugenholtz P."/>
            <person name="Kyrpides N.C."/>
            <person name="Klenk H.P."/>
            <person name="Mavromatis K."/>
        </authorList>
    </citation>
    <scope>NUCLEOTIDE SEQUENCE [LARGE SCALE GENOMIC DNA]</scope>
    <source>
        <strain evidence="11">ATCC 700847 / DSM 10411 / MH2</strain>
    </source>
</reference>
<dbReference type="UniPathway" id="UPA00034">
    <property type="reaction ID" value="UER00025"/>
</dbReference>
<dbReference type="Proteomes" id="UP000008139">
    <property type="component" value="Chromosome"/>
</dbReference>